<dbReference type="CDD" id="cd12912">
    <property type="entry name" value="PDC2_MCP_like"/>
    <property type="match status" value="1"/>
</dbReference>
<comment type="subcellular location">
    <subcellularLocation>
        <location evidence="1">Cell membrane</location>
        <topology evidence="1">Multi-pass membrane protein</topology>
    </subcellularLocation>
</comment>
<dbReference type="InterPro" id="IPR001054">
    <property type="entry name" value="A/G_cyclase"/>
</dbReference>
<feature type="domain" description="Guanylate cyclase" evidence="7">
    <location>
        <begin position="391"/>
        <end position="522"/>
    </location>
</feature>
<dbReference type="Gene3D" id="3.30.70.1230">
    <property type="entry name" value="Nucleotide cyclase"/>
    <property type="match status" value="1"/>
</dbReference>
<keyword evidence="4 6" id="KW-1133">Transmembrane helix</keyword>
<evidence type="ECO:0000256" key="5">
    <source>
        <dbReference type="ARBA" id="ARBA00023136"/>
    </source>
</evidence>
<comment type="caution">
    <text evidence="9">The sequence shown here is derived from an EMBL/GenBank/DDBJ whole genome shotgun (WGS) entry which is preliminary data.</text>
</comment>
<dbReference type="Gene3D" id="6.10.340.10">
    <property type="match status" value="1"/>
</dbReference>
<evidence type="ECO:0000256" key="1">
    <source>
        <dbReference type="ARBA" id="ARBA00004651"/>
    </source>
</evidence>
<dbReference type="RefSeq" id="WP_334482148.1">
    <property type="nucleotide sequence ID" value="NZ_JAZHRV010000001.1"/>
</dbReference>
<dbReference type="EC" id="4.6.1.1" evidence="9"/>
<evidence type="ECO:0000256" key="2">
    <source>
        <dbReference type="ARBA" id="ARBA00022475"/>
    </source>
</evidence>
<dbReference type="Pfam" id="PF00672">
    <property type="entry name" value="HAMP"/>
    <property type="match status" value="1"/>
</dbReference>
<keyword evidence="10" id="KW-1185">Reference proteome</keyword>
<dbReference type="PANTHER" id="PTHR43081:SF20">
    <property type="entry name" value="TWO-COMPONENT RESPONSE REGULATOR"/>
    <property type="match status" value="1"/>
</dbReference>
<evidence type="ECO:0000259" key="7">
    <source>
        <dbReference type="PROSITE" id="PS50125"/>
    </source>
</evidence>
<evidence type="ECO:0000256" key="6">
    <source>
        <dbReference type="SAM" id="Phobius"/>
    </source>
</evidence>
<dbReference type="SUPFAM" id="SSF158472">
    <property type="entry name" value="HAMP domain-like"/>
    <property type="match status" value="1"/>
</dbReference>
<dbReference type="InterPro" id="IPR050697">
    <property type="entry name" value="Adenylyl/Guanylyl_Cyclase_3/4"/>
</dbReference>
<dbReference type="SMART" id="SM00304">
    <property type="entry name" value="HAMP"/>
    <property type="match status" value="1"/>
</dbReference>
<dbReference type="GO" id="GO:0004016">
    <property type="term" value="F:adenylate cyclase activity"/>
    <property type="evidence" value="ECO:0007669"/>
    <property type="project" value="UniProtKB-EC"/>
</dbReference>
<evidence type="ECO:0000256" key="3">
    <source>
        <dbReference type="ARBA" id="ARBA00022692"/>
    </source>
</evidence>
<name>A0ABU8BDQ4_9BRAD</name>
<dbReference type="PROSITE" id="PS50125">
    <property type="entry name" value="GUANYLATE_CYCLASE_2"/>
    <property type="match status" value="1"/>
</dbReference>
<accession>A0ABU8BDQ4</accession>
<dbReference type="SMART" id="SM00044">
    <property type="entry name" value="CYCc"/>
    <property type="match status" value="1"/>
</dbReference>
<dbReference type="CDD" id="cd06225">
    <property type="entry name" value="HAMP"/>
    <property type="match status" value="1"/>
</dbReference>
<feature type="transmembrane region" description="Helical" evidence="6">
    <location>
        <begin position="12"/>
        <end position="36"/>
    </location>
</feature>
<dbReference type="InterPro" id="IPR033479">
    <property type="entry name" value="dCache_1"/>
</dbReference>
<sequence>MTRPRRSLFVKYFVTLFVAVVVPLMLGSATEAWFAFRDNRLDLDEILQVEARSAADRIQAFTDGIRDQLGWVVQFPWTAGEDDQRRVDGLRLLQQVPAIVSLSLVDPTGTERVFVSRVSMNRTGRGADMSADPAVVGARANRVWYGPVHYQRDSEPYMRIAVAGNRAAAGIVVADINLKLIWDIIAAIRIGDTGHALVVDDSGRLIAHPDISLVLRSGAGAGEFDRLKSVVSAANGSAVATTGEDGKPVVALSVRAPNVGWTVIAEQPALEAFESIRAALRRSLMLIGFGIVFALVLAYWRACRMWGPIRQLEDGVERIGMGQFDHRITIKSHDELEQLAIRFNQMAGELATSQQKSERINRLKQFLAPQVAELVEHSDQGVLDGQRREVVAIFGDLRGFTAFSARAEPDVIIAVLREYYEAIGAVTARHAATLIRFAGDGVMVLVNAPVACENPAQRGIRLAIDMQAAVQSLANYWNARDCAIGFGVGIAMGPATVGTLGWHGRLDYTAIGNVVNLASRLCDLAEDAQILVDPVVTGHVKDSTALASIGERAIKGYDRALEVFAVVRNAGPLPHPGCRLRPADVRPVEAGFCRLAPELSPTDAG</sequence>
<evidence type="ECO:0000259" key="8">
    <source>
        <dbReference type="PROSITE" id="PS50885"/>
    </source>
</evidence>
<proteinExistence type="predicted"/>
<dbReference type="Pfam" id="PF00211">
    <property type="entry name" value="Guanylate_cyc"/>
    <property type="match status" value="1"/>
</dbReference>
<feature type="transmembrane region" description="Helical" evidence="6">
    <location>
        <begin position="284"/>
        <end position="302"/>
    </location>
</feature>
<keyword evidence="5 6" id="KW-0472">Membrane</keyword>
<evidence type="ECO:0000256" key="4">
    <source>
        <dbReference type="ARBA" id="ARBA00022989"/>
    </source>
</evidence>
<dbReference type="InterPro" id="IPR003660">
    <property type="entry name" value="HAMP_dom"/>
</dbReference>
<dbReference type="EMBL" id="JAZHRV010000001">
    <property type="protein sequence ID" value="MEH2556684.1"/>
    <property type="molecule type" value="Genomic_DNA"/>
</dbReference>
<dbReference type="CDD" id="cd07302">
    <property type="entry name" value="CHD"/>
    <property type="match status" value="1"/>
</dbReference>
<organism evidence="9 10">
    <name type="scientific">Bradyrhizobium algeriense</name>
    <dbReference type="NCBI Taxonomy" id="634784"/>
    <lineage>
        <taxon>Bacteria</taxon>
        <taxon>Pseudomonadati</taxon>
        <taxon>Pseudomonadota</taxon>
        <taxon>Alphaproteobacteria</taxon>
        <taxon>Hyphomicrobiales</taxon>
        <taxon>Nitrobacteraceae</taxon>
        <taxon>Bradyrhizobium</taxon>
    </lineage>
</organism>
<feature type="domain" description="HAMP" evidence="8">
    <location>
        <begin position="303"/>
        <end position="355"/>
    </location>
</feature>
<keyword evidence="9" id="KW-0456">Lyase</keyword>
<gene>
    <name evidence="9" type="ORF">V1286_004213</name>
</gene>
<dbReference type="InterPro" id="IPR029787">
    <property type="entry name" value="Nucleotide_cyclase"/>
</dbReference>
<evidence type="ECO:0000313" key="9">
    <source>
        <dbReference type="EMBL" id="MEH2556684.1"/>
    </source>
</evidence>
<dbReference type="Gene3D" id="3.30.450.20">
    <property type="entry name" value="PAS domain"/>
    <property type="match status" value="1"/>
</dbReference>
<reference evidence="9 10" key="1">
    <citation type="submission" date="2024-02" db="EMBL/GenBank/DDBJ databases">
        <title>Adaptive strategies in a cosmopolitan and abundant soil bacterium.</title>
        <authorList>
            <person name="Carini P."/>
        </authorList>
    </citation>
    <scope>NUCLEOTIDE SEQUENCE [LARGE SCALE GENOMIC DNA]</scope>
    <source>
        <strain evidence="9 10">AZCC 1608</strain>
    </source>
</reference>
<protein>
    <submittedName>
        <fullName evidence="9">Adenylate cyclase</fullName>
        <ecNumber evidence="9">4.6.1.1</ecNumber>
    </submittedName>
</protein>
<dbReference type="SUPFAM" id="SSF55073">
    <property type="entry name" value="Nucleotide cyclase"/>
    <property type="match status" value="1"/>
</dbReference>
<dbReference type="Pfam" id="PF02743">
    <property type="entry name" value="dCache_1"/>
    <property type="match status" value="1"/>
</dbReference>
<dbReference type="Proteomes" id="UP001364224">
    <property type="component" value="Unassembled WGS sequence"/>
</dbReference>
<dbReference type="PROSITE" id="PS50885">
    <property type="entry name" value="HAMP"/>
    <property type="match status" value="1"/>
</dbReference>
<dbReference type="PANTHER" id="PTHR43081">
    <property type="entry name" value="ADENYLATE CYCLASE, TERMINAL-DIFFERENTIATION SPECIFIC-RELATED"/>
    <property type="match status" value="1"/>
</dbReference>
<keyword evidence="3 6" id="KW-0812">Transmembrane</keyword>
<keyword evidence="2" id="KW-1003">Cell membrane</keyword>
<evidence type="ECO:0000313" key="10">
    <source>
        <dbReference type="Proteomes" id="UP001364224"/>
    </source>
</evidence>